<accession>A0ABY7QKL6</accession>
<dbReference type="Gene3D" id="2.180.10.10">
    <property type="entry name" value="RHS repeat-associated core"/>
    <property type="match status" value="2"/>
</dbReference>
<comment type="subcellular location">
    <subcellularLocation>
        <location evidence="1">Secreted</location>
    </subcellularLocation>
</comment>
<dbReference type="InterPro" id="IPR006530">
    <property type="entry name" value="YD"/>
</dbReference>
<dbReference type="InterPro" id="IPR028994">
    <property type="entry name" value="Integrin_alpha_N"/>
</dbReference>
<dbReference type="Pfam" id="PF03534">
    <property type="entry name" value="SpvB"/>
    <property type="match status" value="1"/>
</dbReference>
<dbReference type="NCBIfam" id="TIGR03696">
    <property type="entry name" value="Rhs_assc_core"/>
    <property type="match status" value="1"/>
</dbReference>
<dbReference type="InterPro" id="IPR003284">
    <property type="entry name" value="Sal_SpvB"/>
</dbReference>
<keyword evidence="8" id="KW-1185">Reference proteome</keyword>
<feature type="region of interest" description="Disordered" evidence="4">
    <location>
        <begin position="2654"/>
        <end position="2675"/>
    </location>
</feature>
<sequence>MTKKKLGLFSPKEIKVFSFDYSRKQWKSVESTVNQENKTVTFEGDGDGDYINGVISVPESPQLNSFTPTTISGLKAANPVGAPLMQPPTANQSGDANVNYPLTLPAGVSGMQPSLSVAYNSGATGGWMGEGWNISGLSSISVDMRWGTPSFAAGQETELYSMDGEMLVYPEGYLPHRHNKVNPDGTFDTARQTRNGSGSKTFYLRKDHDFTKIERFGTDPTNYRWVVTSTNGTKSYFGGDESTLSTNAVLKNYYGNIIQWGIWKVEDVHGNNIIYEYKNQELNGFTGDDQNLNNGWIFHIDSIYYTGRNGQKGPYVVSFVNDTPRPDKRIDAKGILKKIEPYLLTKIKVDYKDPSNQLKNIRSYHFSYNAGMFQKSVMYNMKLQLPGDDGIGDAFNYGFQYHDSTGFGPATEVITPGTDAFSDVVSSITTPSKVSADNNFEWGWSLRAGGGLALFRPQTGGVKNFMLSFFGGASYPRMKRGQELVDFNGDGIADILYRQRNAGNAIKFIPGGLNSNGQLDFSNSTYQTVGNLNSNFTHSKGTTWNLGGSVVFNWFKIGFDFSYINSESENETPIYMMDTNSDGLPDVIKDDKVWFNRKNGNTQEMVTTSDLTENMVITGSDPQPYTEPEEPEDEDPVKPKNDVVKVWIAPKNGYIEISDEIAMDTGQDAAAKAVYSIEVKDPDVASKNCRLFLTELNSTAYQNISITHYNPAVPLGATNSSRIYVKSGEKVYFRLHRRAGSNYIVNTNPVVRYTDNAGNVFPDNSVEEQDGYLPNQTDYDQNFLLNNLTKSFKFTEPANIHITIPGFSISSLSDRVKYSIVLIKEDASVAQNQQTTINVIYEETVAPNSGQPVAVSPVDLNYSVPALSNPNEAWHLKFLVQTDSHINKEIEWNDIVVEGYPTASYKHYAVAEYPSYHIRDLKNKFDISTLNNIPAGNDEFSISINKNFSFTPSVSGRFMYVVKKKGVFLDKRIVEIMNGSLNEYTIDYNLISGTDPIPFYTGDPTSSIITDEEKLNILIFCDTNKDRLAYEALKLQLSNNIFTIYNQSGSSVLNHTIETSINTGEYNGVTAVYHNWGQFLYNEARDIVPGSSNQQPPLIPNCEVHGDQNCISVPTAPSTSTSPAYTLNPNTPKDQYGALINDATLENPFQFNLDFPNCASITDPQLYGECIGDQLANDFQNNYANNQLFGAASPFTPLNPSKTRDIREHKWINQLFKEQYSMRGRFRDDETPTSPFVNNDTDSDDVEVANNPNTRMFAISKKQKSKSKTKNAGIGFGLNFTNSTSELRSFGNIQTQDFFDVNGDNYPDILYGGQSQQTGILGGLRNAQAGIEGGYKVITKTEDFMNSKSLAFGPSGSKSVGRFSPVIGDTSVSWSMSVGFSDYPNSYNKTKELWVDINGDGLQDKIEGTNYKLNFGTGLVNGSIPGSTGYFAGFDEPVSKPVASSSFGIGGGINGVIDAVSGVELGIAVSGGVGGGNSTATAKNSFLDINGDGLVDIVQVDENTGQTNVRYNLGNRFGNTFGINVSLAEESKTHSGYANLNGGYYINIPAITIWGITLLYLKPFGADLTANVGLSVSEMNKGVRDVNGDGFPDILVNNSGGLKVHYSANGKANKLKKVYYSESHGSAPELHLGDAFSIDYGYSRPSYNDPNAKLVMTEVKIPNPDAFSGTYTSSTYNKDIITRYEYENSRYDRREREKYGFEKVKTYEMSSSSAIYRTTVQTFYNQNYFVRGLLKSVESYGGTGTSNPLSATYNNYKLYNFNATYTELQEVPAGQFETYDVGGTEGKKMGRVLLSNTTKKSFENGNSISTLSELSYNAKGQLIKYQYTSPSTSYNSVITYHALLNNNILNVPRLITVYPGTGNTNPLRKRATDITDFNTGDISKVKVWVNANETAETDLTYDPFGNIKTVKYPPNENNERYELEYIYDPMGKYVIQVKDPIFNLSSYATYDPLLDTVLEATDHTGNKMSYTYDKYGRPLTVISPNDWSAQAITISYDYFNSPITLSNGATRYLFTAKTTHYDPYHPGNNIETISFADVTGEVIQVKKDIEIDNQEKMSVSGRVLKDNLGRAVWQYHPISENKDYTTNNKLTLTLATELTTASYDYKDRVVTSTDELGHSVDNKFYIFNSRFVTETTQAQNASAQIRTEVYANAEGKTVETINYLSSGQTLNTIYGYNNVGELMQVVDPEGLETSFEYDMGGRRLRQLHPDRGETRYTYSKAGQLTELINNNLNNSGGIPIHYGYLYNRLMDIELPDIPTGQNPANVNYTYGTSGNNAGRIISKQDGTGLAYYEYGKMGEVINEYRVIYGFYMPTLAFNTGYQYDNWNRIRTITYPDDEVVNYQYNLGGNLKKIINDAGYEYVNSINYDKYEQRTNMVFGNNTYSGFTYEQGKRRLQNHELHDAAGTMLLNGTYSYDFADNITKIENIGQTTDPGFGGDYTFNYEYDTLNRLLRSSGNAFPNIREGQPPAPVVTNISSMFNTELSYNMSSGIDTKIQHHELDGVVNTNNTYNNQYYYLPGTHMVDRVEDSSLGTFDSFTYDGNGNVVRQISNQTGTTDFYWDEQDRLRAVYAPDISSYQYYVYDDKGERTIKANVQGDTELYQNGEMVNNGLTFNDFKVYPNPYVVYNSNGVLTKHYFAGDQRIASRLTDVGPIFNSRPAPSANKEKGTDPQSAAENDFKNYLSKAGYNSREIEKELTVNTLSTDGVYYLHGDHLGSATYVTNEVGEATQFFLNLPFGETMVEQQEPTAYVNPYKFNAKELDSETGLYYYGARYYNPRISIWYGVDPLAVYNPVMEDEFYGDGQHNGGVYYWGNLNPYIYCYQNPIIYVDPNGKQTFGQQVKIALKNPSKIGMMDRAGNTLADRAGEFSRRGALPSSPFAVLDRNGPVTSDPDRGGERGAFRHATWMAFVASEYGSKNAKWVGDLHESKSTDTSQTNNLVGIMAADTVADELNNEIGRNFGEKNKGKGSRDIALGILEIYHTEGLYQVEKGNGENKFNVVRKKLNDTKYNDLKKRFQGLSNDGVTPRDKEKNSPLSRPTRSKL</sequence>
<name>A0ABY7QKL6_9FLAO</name>
<organism evidence="7 8">
    <name type="scientific">Chryseobacterium camelliae</name>
    <dbReference type="NCBI Taxonomy" id="1265445"/>
    <lineage>
        <taxon>Bacteria</taxon>
        <taxon>Pseudomonadati</taxon>
        <taxon>Bacteroidota</taxon>
        <taxon>Flavobacteriia</taxon>
        <taxon>Flavobacteriales</taxon>
        <taxon>Weeksellaceae</taxon>
        <taxon>Chryseobacterium group</taxon>
        <taxon>Chryseobacterium</taxon>
    </lineage>
</organism>
<keyword evidence="2" id="KW-0964">Secreted</keyword>
<dbReference type="NCBIfam" id="TIGR01643">
    <property type="entry name" value="YD_repeat_2x"/>
    <property type="match status" value="1"/>
</dbReference>
<dbReference type="Proteomes" id="UP001210978">
    <property type="component" value="Chromosome"/>
</dbReference>
<evidence type="ECO:0000256" key="2">
    <source>
        <dbReference type="ARBA" id="ARBA00022525"/>
    </source>
</evidence>
<gene>
    <name evidence="7" type="ORF">PFY12_14385</name>
</gene>
<proteinExistence type="predicted"/>
<dbReference type="Pfam" id="PF22322">
    <property type="entry name" value="DUF6973"/>
    <property type="match status" value="1"/>
</dbReference>
<feature type="domain" description="Insecticide toxin TcdB middle/N-terminal" evidence="5">
    <location>
        <begin position="1573"/>
        <end position="1729"/>
    </location>
</feature>
<dbReference type="InterPro" id="IPR022385">
    <property type="entry name" value="Rhs_assc_core"/>
</dbReference>
<reference evidence="7 8" key="1">
    <citation type="submission" date="2023-01" db="EMBL/GenBank/DDBJ databases">
        <title>Complete genome of Chryseobacterium camelliae VAN22-5A.</title>
        <authorList>
            <person name="Zong G."/>
            <person name="Cao G."/>
        </authorList>
    </citation>
    <scope>NUCLEOTIDE SEQUENCE [LARGE SCALE GENOMIC DNA]</scope>
    <source>
        <strain evidence="7 8">VAN22-5A</strain>
    </source>
</reference>
<dbReference type="PANTHER" id="PTHR32305">
    <property type="match status" value="1"/>
</dbReference>
<evidence type="ECO:0000313" key="7">
    <source>
        <dbReference type="EMBL" id="WBV60212.1"/>
    </source>
</evidence>
<evidence type="ECO:0000259" key="6">
    <source>
        <dbReference type="Pfam" id="PF22322"/>
    </source>
</evidence>
<evidence type="ECO:0000256" key="4">
    <source>
        <dbReference type="SAM" id="MobiDB-lite"/>
    </source>
</evidence>
<dbReference type="PANTHER" id="PTHR32305:SF15">
    <property type="entry name" value="PROTEIN RHSA-RELATED"/>
    <property type="match status" value="1"/>
</dbReference>
<feature type="region of interest" description="Disordered" evidence="4">
    <location>
        <begin position="618"/>
        <end position="638"/>
    </location>
</feature>
<feature type="compositionally biased region" description="Polar residues" evidence="4">
    <location>
        <begin position="3032"/>
        <end position="3042"/>
    </location>
</feature>
<evidence type="ECO:0000259" key="5">
    <source>
        <dbReference type="Pfam" id="PF12256"/>
    </source>
</evidence>
<dbReference type="SUPFAM" id="SSF69318">
    <property type="entry name" value="Integrin alpha N-terminal domain"/>
    <property type="match status" value="1"/>
</dbReference>
<protein>
    <submittedName>
        <fullName evidence="7">SpvB/TcaC N-terminal domain-containing protein</fullName>
    </submittedName>
</protein>
<dbReference type="InterPro" id="IPR022045">
    <property type="entry name" value="TcdB_toxin_mid/N"/>
</dbReference>
<dbReference type="Pfam" id="PF12256">
    <property type="entry name" value="TcdB_toxin_midN"/>
    <property type="match status" value="1"/>
</dbReference>
<evidence type="ECO:0000256" key="1">
    <source>
        <dbReference type="ARBA" id="ARBA00004613"/>
    </source>
</evidence>
<evidence type="ECO:0000313" key="8">
    <source>
        <dbReference type="Proteomes" id="UP001210978"/>
    </source>
</evidence>
<feature type="region of interest" description="Disordered" evidence="4">
    <location>
        <begin position="3014"/>
        <end position="3042"/>
    </location>
</feature>
<keyword evidence="3" id="KW-0843">Virulence</keyword>
<feature type="domain" description="DUF6973" evidence="6">
    <location>
        <begin position="2893"/>
        <end position="2971"/>
    </location>
</feature>
<dbReference type="InterPro" id="IPR054246">
    <property type="entry name" value="DUF6973"/>
</dbReference>
<dbReference type="RefSeq" id="WP_271148550.1">
    <property type="nucleotide sequence ID" value="NZ_CP115859.1"/>
</dbReference>
<evidence type="ECO:0000256" key="3">
    <source>
        <dbReference type="ARBA" id="ARBA00023026"/>
    </source>
</evidence>
<dbReference type="InterPro" id="IPR050708">
    <property type="entry name" value="T6SS_VgrG/RHS"/>
</dbReference>
<dbReference type="EMBL" id="CP115859">
    <property type="protein sequence ID" value="WBV60212.1"/>
    <property type="molecule type" value="Genomic_DNA"/>
</dbReference>